<gene>
    <name evidence="2" type="ORF">Poli38472_007408</name>
</gene>
<sequence>MATLTVALAMKNYNSTCFSETQLKHECKIFDQMFKILGATVANPTELARSAVKPIQRAKPAATAKSEAKTTKQAKPAGASNAKWTKRKLHQNEGMRFDEETKESCIGEQRVELQESDERINVLIVCATIYCAGYAKAIGGKLYSVLEPPFDQTKNTAQYPNITEIILLDLTTHESRAEFFGLKDDEVLGQALDRLIKKVVPEKLSNSISAS</sequence>
<keyword evidence="3" id="KW-1185">Reference proteome</keyword>
<dbReference type="AlphaFoldDB" id="A0A8K1CSA1"/>
<dbReference type="EMBL" id="SPLM01000003">
    <property type="protein sequence ID" value="TMW67736.1"/>
    <property type="molecule type" value="Genomic_DNA"/>
</dbReference>
<comment type="caution">
    <text evidence="2">The sequence shown here is derived from an EMBL/GenBank/DDBJ whole genome shotgun (WGS) entry which is preliminary data.</text>
</comment>
<name>A0A8K1CSA1_PYTOL</name>
<dbReference type="OrthoDB" id="129807at2759"/>
<protein>
    <submittedName>
        <fullName evidence="2">Uncharacterized protein</fullName>
    </submittedName>
</protein>
<reference evidence="2" key="1">
    <citation type="submission" date="2019-03" db="EMBL/GenBank/DDBJ databases">
        <title>Long read genome sequence of the mycoparasitic Pythium oligandrum ATCC 38472 isolated from sugarbeet rhizosphere.</title>
        <authorList>
            <person name="Gaulin E."/>
        </authorList>
    </citation>
    <scope>NUCLEOTIDE SEQUENCE</scope>
    <source>
        <strain evidence="2">ATCC 38472_TT</strain>
    </source>
</reference>
<feature type="compositionally biased region" description="Low complexity" evidence="1">
    <location>
        <begin position="58"/>
        <end position="75"/>
    </location>
</feature>
<dbReference type="Proteomes" id="UP000794436">
    <property type="component" value="Unassembled WGS sequence"/>
</dbReference>
<evidence type="ECO:0000313" key="2">
    <source>
        <dbReference type="EMBL" id="TMW67736.1"/>
    </source>
</evidence>
<proteinExistence type="predicted"/>
<accession>A0A8K1CSA1</accession>
<evidence type="ECO:0000256" key="1">
    <source>
        <dbReference type="SAM" id="MobiDB-lite"/>
    </source>
</evidence>
<organism evidence="2 3">
    <name type="scientific">Pythium oligandrum</name>
    <name type="common">Mycoparasitic fungus</name>
    <dbReference type="NCBI Taxonomy" id="41045"/>
    <lineage>
        <taxon>Eukaryota</taxon>
        <taxon>Sar</taxon>
        <taxon>Stramenopiles</taxon>
        <taxon>Oomycota</taxon>
        <taxon>Peronosporomycetes</taxon>
        <taxon>Pythiales</taxon>
        <taxon>Pythiaceae</taxon>
        <taxon>Pythium</taxon>
    </lineage>
</organism>
<evidence type="ECO:0000313" key="3">
    <source>
        <dbReference type="Proteomes" id="UP000794436"/>
    </source>
</evidence>
<feature type="region of interest" description="Disordered" evidence="1">
    <location>
        <begin position="58"/>
        <end position="93"/>
    </location>
</feature>